<reference evidence="5" key="1">
    <citation type="submission" date="2020-05" db="EMBL/GenBank/DDBJ databases">
        <title>Frigoriglobus tundricola gen. nov., sp. nov., a psychrotolerant cellulolytic planctomycete of the family Gemmataceae with two divergent copies of 16S rRNA gene.</title>
        <authorList>
            <person name="Kulichevskaya I.S."/>
            <person name="Ivanova A.A."/>
            <person name="Naumoff D.G."/>
            <person name="Beletsky A.V."/>
            <person name="Rijpstra W.I.C."/>
            <person name="Sinninghe Damste J.S."/>
            <person name="Mardanov A.V."/>
            <person name="Ravin N.V."/>
            <person name="Dedysh S.N."/>
        </authorList>
    </citation>
    <scope>NUCLEOTIDE SEQUENCE [LARGE SCALE GENOMIC DNA]</scope>
    <source>
        <strain evidence="5">PL17</strain>
    </source>
</reference>
<accession>A0A6M5YNG6</accession>
<dbReference type="RefSeq" id="WP_171471397.1">
    <property type="nucleotide sequence ID" value="NZ_CP053452.2"/>
</dbReference>
<dbReference type="EMBL" id="CP053452">
    <property type="protein sequence ID" value="QJW95649.1"/>
    <property type="molecule type" value="Genomic_DNA"/>
</dbReference>
<dbReference type="InterPro" id="IPR055170">
    <property type="entry name" value="GFO_IDH_MocA-like_dom"/>
</dbReference>
<dbReference type="SUPFAM" id="SSF55347">
    <property type="entry name" value="Glyceraldehyde-3-phosphate dehydrogenase-like, C-terminal domain"/>
    <property type="match status" value="1"/>
</dbReference>
<keyword evidence="5" id="KW-1185">Reference proteome</keyword>
<dbReference type="KEGG" id="ftj:FTUN_3203"/>
<dbReference type="SUPFAM" id="SSF51735">
    <property type="entry name" value="NAD(P)-binding Rossmann-fold domains"/>
    <property type="match status" value="1"/>
</dbReference>
<protein>
    <submittedName>
        <fullName evidence="4">Oxidoreductase</fullName>
    </submittedName>
</protein>
<evidence type="ECO:0000256" key="1">
    <source>
        <dbReference type="SAM" id="MobiDB-lite"/>
    </source>
</evidence>
<dbReference type="Pfam" id="PF01408">
    <property type="entry name" value="GFO_IDH_MocA"/>
    <property type="match status" value="1"/>
</dbReference>
<dbReference type="GO" id="GO:0000166">
    <property type="term" value="F:nucleotide binding"/>
    <property type="evidence" value="ECO:0007669"/>
    <property type="project" value="InterPro"/>
</dbReference>
<evidence type="ECO:0000259" key="2">
    <source>
        <dbReference type="Pfam" id="PF01408"/>
    </source>
</evidence>
<evidence type="ECO:0000259" key="3">
    <source>
        <dbReference type="Pfam" id="PF22725"/>
    </source>
</evidence>
<dbReference type="AlphaFoldDB" id="A0A6M5YNG6"/>
<gene>
    <name evidence="4" type="ORF">FTUN_3203</name>
</gene>
<organism evidence="4 5">
    <name type="scientific">Frigoriglobus tundricola</name>
    <dbReference type="NCBI Taxonomy" id="2774151"/>
    <lineage>
        <taxon>Bacteria</taxon>
        <taxon>Pseudomonadati</taxon>
        <taxon>Planctomycetota</taxon>
        <taxon>Planctomycetia</taxon>
        <taxon>Gemmatales</taxon>
        <taxon>Gemmataceae</taxon>
        <taxon>Frigoriglobus</taxon>
    </lineage>
</organism>
<dbReference type="InterPro" id="IPR036291">
    <property type="entry name" value="NAD(P)-bd_dom_sf"/>
</dbReference>
<feature type="domain" description="Gfo/Idh/MocA-like oxidoreductase N-terminal" evidence="2">
    <location>
        <begin position="6"/>
        <end position="123"/>
    </location>
</feature>
<dbReference type="PANTHER" id="PTHR43249:SF1">
    <property type="entry name" value="D-GLUCOSIDE 3-DEHYDROGENASE"/>
    <property type="match status" value="1"/>
</dbReference>
<dbReference type="Pfam" id="PF22725">
    <property type="entry name" value="GFO_IDH_MocA_C3"/>
    <property type="match status" value="1"/>
</dbReference>
<name>A0A6M5YNG6_9BACT</name>
<dbReference type="PANTHER" id="PTHR43249">
    <property type="entry name" value="UDP-N-ACETYL-2-AMINO-2-DEOXY-D-GLUCURONATE OXIDASE"/>
    <property type="match status" value="1"/>
</dbReference>
<dbReference type="Gene3D" id="3.40.50.720">
    <property type="entry name" value="NAD(P)-binding Rossmann-like Domain"/>
    <property type="match status" value="1"/>
</dbReference>
<feature type="domain" description="GFO/IDH/MocA-like oxidoreductase" evidence="3">
    <location>
        <begin position="136"/>
        <end position="258"/>
    </location>
</feature>
<sequence>MPEPLGFALVGCGMIARFHAKAIQEIPGARVAALVSRTAESASHLLKDTQLPPCPVFHSVEDAVRAPGVGAVIITTPSGAHREPALVAAAAGKHVVVEKPLEITGPRCQAIIDACDRAGVKLCTIFPSRFGDANNALKAAVEAGKFGRLTLGETTCKWWRTQKYYDEGGWKGTQALDGGGALMNQAIHNVDLLLWMMGDATHVSGFTATLAHERIEVEDTAVAVIRFKSGALGVIQATTSVHPGYPKTIAVHGDRGSAVIEQDDVLRWDFEPATPDDAQVKERFAAKVGSTGAGLGGNLREVPPTKTGGAADPKAISHEGHRRQLADFVAAVHENRAPRVDGREGKRAVDVICAIYESARTGRTVELK</sequence>
<dbReference type="InterPro" id="IPR052515">
    <property type="entry name" value="Gfo/Idh/MocA_Oxidoreductase"/>
</dbReference>
<proteinExistence type="predicted"/>
<feature type="region of interest" description="Disordered" evidence="1">
    <location>
        <begin position="295"/>
        <end position="314"/>
    </location>
</feature>
<evidence type="ECO:0000313" key="5">
    <source>
        <dbReference type="Proteomes" id="UP000503447"/>
    </source>
</evidence>
<dbReference type="Gene3D" id="3.30.360.10">
    <property type="entry name" value="Dihydrodipicolinate Reductase, domain 2"/>
    <property type="match status" value="1"/>
</dbReference>
<dbReference type="InterPro" id="IPR000683">
    <property type="entry name" value="Gfo/Idh/MocA-like_OxRdtase_N"/>
</dbReference>
<evidence type="ECO:0000313" key="4">
    <source>
        <dbReference type="EMBL" id="QJW95649.1"/>
    </source>
</evidence>
<dbReference type="Proteomes" id="UP000503447">
    <property type="component" value="Chromosome"/>
</dbReference>